<gene>
    <name evidence="3" type="ORF">UFOPK2046_00269</name>
    <name evidence="4" type="ORF">UFOPK2157_00247</name>
    <name evidence="6" type="ORF">UFOPK2228_00926</name>
    <name evidence="5" type="ORF">UFOPK2245_00394</name>
</gene>
<dbReference type="EMBL" id="CAEZWF010000032">
    <property type="protein sequence ID" value="CAB4656668.1"/>
    <property type="molecule type" value="Genomic_DNA"/>
</dbReference>
<reference evidence="4" key="1">
    <citation type="submission" date="2020-05" db="EMBL/GenBank/DDBJ databases">
        <authorList>
            <person name="Chiriac C."/>
            <person name="Salcher M."/>
            <person name="Ghai R."/>
            <person name="Kavagutti S V."/>
        </authorList>
    </citation>
    <scope>NUCLEOTIDE SEQUENCE</scope>
</reference>
<proteinExistence type="predicted"/>
<dbReference type="Pfam" id="PF03446">
    <property type="entry name" value="NAD_binding_2"/>
    <property type="match status" value="1"/>
</dbReference>
<dbReference type="InterPro" id="IPR051265">
    <property type="entry name" value="HIBADH-related_NP60_sf"/>
</dbReference>
<dbReference type="Pfam" id="PF09130">
    <property type="entry name" value="DUF1932"/>
    <property type="match status" value="1"/>
</dbReference>
<dbReference type="EMBL" id="CAEZVP010000029">
    <property type="protein sequence ID" value="CAB4629318.1"/>
    <property type="molecule type" value="Genomic_DNA"/>
</dbReference>
<evidence type="ECO:0000313" key="5">
    <source>
        <dbReference type="EMBL" id="CAB4648541.1"/>
    </source>
</evidence>
<evidence type="ECO:0000259" key="1">
    <source>
        <dbReference type="Pfam" id="PF03446"/>
    </source>
</evidence>
<dbReference type="InterPro" id="IPR006115">
    <property type="entry name" value="6PGDH_NADP-bd"/>
</dbReference>
<dbReference type="InterPro" id="IPR008927">
    <property type="entry name" value="6-PGluconate_DH-like_C_sf"/>
</dbReference>
<dbReference type="GO" id="GO:0050661">
    <property type="term" value="F:NADP binding"/>
    <property type="evidence" value="ECO:0007669"/>
    <property type="project" value="InterPro"/>
</dbReference>
<dbReference type="Gene3D" id="3.40.50.720">
    <property type="entry name" value="NAD(P)-binding Rossmann-like Domain"/>
    <property type="match status" value="1"/>
</dbReference>
<dbReference type="SUPFAM" id="SSF48179">
    <property type="entry name" value="6-phosphogluconate dehydrogenase C-terminal domain-like"/>
    <property type="match status" value="1"/>
</dbReference>
<evidence type="ECO:0000313" key="4">
    <source>
        <dbReference type="EMBL" id="CAB4636489.1"/>
    </source>
</evidence>
<dbReference type="InterPro" id="IPR013328">
    <property type="entry name" value="6PGD_dom2"/>
</dbReference>
<organism evidence="4">
    <name type="scientific">freshwater metagenome</name>
    <dbReference type="NCBI Taxonomy" id="449393"/>
    <lineage>
        <taxon>unclassified sequences</taxon>
        <taxon>metagenomes</taxon>
        <taxon>ecological metagenomes</taxon>
    </lineage>
</organism>
<dbReference type="PANTHER" id="PTHR43580:SF2">
    <property type="entry name" value="CYTOKINE-LIKE NUCLEAR FACTOR N-PAC"/>
    <property type="match status" value="1"/>
</dbReference>
<dbReference type="SUPFAM" id="SSF51735">
    <property type="entry name" value="NAD(P)-binding Rossmann-fold domains"/>
    <property type="match status" value="1"/>
</dbReference>
<feature type="domain" description="6-phosphogluconate dehydrogenase NADP-binding" evidence="1">
    <location>
        <begin position="7"/>
        <end position="124"/>
    </location>
</feature>
<evidence type="ECO:0000259" key="2">
    <source>
        <dbReference type="Pfam" id="PF09130"/>
    </source>
</evidence>
<dbReference type="InterPro" id="IPR015814">
    <property type="entry name" value="Pgluconate_DH_NAD-bd_C"/>
</dbReference>
<evidence type="ECO:0000313" key="6">
    <source>
        <dbReference type="EMBL" id="CAB4656668.1"/>
    </source>
</evidence>
<accession>A0A6J6JKZ3</accession>
<dbReference type="InterPro" id="IPR036291">
    <property type="entry name" value="NAD(P)-bd_dom_sf"/>
</dbReference>
<dbReference type="EMBL" id="CAEZVW010000004">
    <property type="protein sequence ID" value="CAB4636489.1"/>
    <property type="molecule type" value="Genomic_DNA"/>
</dbReference>
<dbReference type="Gene3D" id="1.10.1040.10">
    <property type="entry name" value="N-(1-d-carboxylethyl)-l-norvaline Dehydrogenase, domain 2"/>
    <property type="match status" value="1"/>
</dbReference>
<dbReference type="GO" id="GO:0016491">
    <property type="term" value="F:oxidoreductase activity"/>
    <property type="evidence" value="ECO:0007669"/>
    <property type="project" value="UniProtKB-KW"/>
</dbReference>
<feature type="domain" description="Phosphogluconate dehydrogenase NAD-binding putative C-terminal" evidence="2">
    <location>
        <begin position="188"/>
        <end position="256"/>
    </location>
</feature>
<dbReference type="EMBL" id="CAEZWK010000005">
    <property type="protein sequence ID" value="CAB4648541.1"/>
    <property type="molecule type" value="Genomic_DNA"/>
</dbReference>
<evidence type="ECO:0000313" key="3">
    <source>
        <dbReference type="EMBL" id="CAB4629318.1"/>
    </source>
</evidence>
<dbReference type="AlphaFoldDB" id="A0A6J6JKZ3"/>
<name>A0A6J6JKZ3_9ZZZZ</name>
<protein>
    <submittedName>
        <fullName evidence="4">Unannotated protein</fullName>
    </submittedName>
</protein>
<sequence length="286" mass="30181">MKSTSTIGLLHPGEMGAEVGAALTAIGHKVLWIPEGRSKESADRAQAAGLTAVSNLEEMADQSEVILSIVPPHGALDVANLLAGKAKVFVDCNAVSPETSIEFEKIVTAKGSRYIDGGIVGPPPYKSGTTRLYLSGTDAKLIADLFTDSRVGAVVLPGGAGAASGFKNCYAAWTKGSDALLLAILSVAKNLGIEDELRSEWAHSKPELENRLYGAGWAAGRKGWRWVREMEEIAKTFSGAGMPSGFHMAAAEVFDRAVRDPKANKDQASLDFAIDGLVKSKPWGKS</sequence>
<dbReference type="PANTHER" id="PTHR43580">
    <property type="entry name" value="OXIDOREDUCTASE GLYR1-RELATED"/>
    <property type="match status" value="1"/>
</dbReference>